<comment type="caution">
    <text evidence="1">The sequence shown here is derived from an EMBL/GenBank/DDBJ whole genome shotgun (WGS) entry which is preliminary data.</text>
</comment>
<dbReference type="AlphaFoldDB" id="A0A2H9T862"/>
<evidence type="ECO:0000313" key="1">
    <source>
        <dbReference type="EMBL" id="PJE79425.1"/>
    </source>
</evidence>
<sequence>MGTLRTERILVKPANDNYKAVKIACRRAKSVRNSANYIIRQSFFSEDEKIKSHSQADKQLKREKGIYKILPAAGSQRVIQVLGADWKGYFEARKEYRKNPDKFEKKPKPPKYKKDASTFVMGRHGFKIVDGYVHRAKALNIKPFKMMSCRNQKQNSKAGIETTVQDIRFVPVGKAYFIEVVHQTQEKPKYLLDRKNALGIDLGINNLATIVSNQQGVHPVLINGRIIKSVNANTIKTVPVSGHTGKALTLKVNP</sequence>
<accession>A0A2H9T862</accession>
<organism evidence="1">
    <name type="scientific">invertebrate metagenome</name>
    <dbReference type="NCBI Taxonomy" id="1711999"/>
    <lineage>
        <taxon>unclassified sequences</taxon>
        <taxon>metagenomes</taxon>
        <taxon>organismal metagenomes</taxon>
    </lineage>
</organism>
<reference evidence="1" key="1">
    <citation type="journal article" date="2017" name="Appl. Environ. Microbiol.">
        <title>Molecular characterization of an Endozoicomonas-like organism causing infection in king scallop Pecten maximus L.</title>
        <authorList>
            <person name="Cano I."/>
            <person name="van Aerle R."/>
            <person name="Ross S."/>
            <person name="Verner-Jeffreys D.W."/>
            <person name="Paley R.K."/>
            <person name="Rimmer G."/>
            <person name="Ryder D."/>
            <person name="Hooper P."/>
            <person name="Stone D."/>
            <person name="Feist S.W."/>
        </authorList>
    </citation>
    <scope>NUCLEOTIDE SEQUENCE</scope>
</reference>
<protein>
    <submittedName>
        <fullName evidence="1">Uncharacterized protein</fullName>
    </submittedName>
</protein>
<dbReference type="EMBL" id="NSIT01000069">
    <property type="protein sequence ID" value="PJE79425.1"/>
    <property type="molecule type" value="Genomic_DNA"/>
</dbReference>
<name>A0A2H9T862_9ZZZZ</name>
<gene>
    <name evidence="1" type="ORF">CI610_01588</name>
</gene>
<proteinExistence type="predicted"/>